<evidence type="ECO:0000313" key="12">
    <source>
        <dbReference type="EMBL" id="GLQ90250.1"/>
    </source>
</evidence>
<dbReference type="PROSITE" id="PS52015">
    <property type="entry name" value="TONB_CTD"/>
    <property type="match status" value="1"/>
</dbReference>
<keyword evidence="8" id="KW-1133">Transmembrane helix</keyword>
<comment type="caution">
    <text evidence="12">The sequence shown here is derived from an EMBL/GenBank/DDBJ whole genome shotgun (WGS) entry which is preliminary data.</text>
</comment>
<reference evidence="13" key="1">
    <citation type="journal article" date="2019" name="Int. J. Syst. Evol. Microbiol.">
        <title>The Global Catalogue of Microorganisms (GCM) 10K type strain sequencing project: providing services to taxonomists for standard genome sequencing and annotation.</title>
        <authorList>
            <consortium name="The Broad Institute Genomics Platform"/>
            <consortium name="The Broad Institute Genome Sequencing Center for Infectious Disease"/>
            <person name="Wu L."/>
            <person name="Ma J."/>
        </authorList>
    </citation>
    <scope>NUCLEOTIDE SEQUENCE [LARGE SCALE GENOMIC DNA]</scope>
    <source>
        <strain evidence="13">NBRC 111981</strain>
    </source>
</reference>
<keyword evidence="6" id="KW-0812">Transmembrane</keyword>
<evidence type="ECO:0000256" key="10">
    <source>
        <dbReference type="SAM" id="MobiDB-lite"/>
    </source>
</evidence>
<evidence type="ECO:0000256" key="2">
    <source>
        <dbReference type="ARBA" id="ARBA00006555"/>
    </source>
</evidence>
<protein>
    <recommendedName>
        <fullName evidence="11">TonB C-terminal domain-containing protein</fullName>
    </recommendedName>
</protein>
<gene>
    <name evidence="12" type="ORF">GCM10007898_38250</name>
</gene>
<evidence type="ECO:0000256" key="1">
    <source>
        <dbReference type="ARBA" id="ARBA00004383"/>
    </source>
</evidence>
<comment type="subcellular location">
    <subcellularLocation>
        <location evidence="1">Cell inner membrane</location>
        <topology evidence="1">Single-pass membrane protein</topology>
        <orientation evidence="1">Periplasmic side</orientation>
    </subcellularLocation>
</comment>
<sequence>MQGAYGASVTYPPLTPPKALERPTPNYPVEAIRQRHQGTVIIKTLVGLHGEPQDIRVEKSSGFRELDAAAVAVAQLWKFTPELKYGVPFKAYVSVPFNFNLHNLSGGDDQLPIATSALSGEFVRIELPEGNAYTASLENGNLLPSHHPPFKLGPGQQRFPPLPSDPSGYAQSLETAYHNAYVTAAAHSEPPASRCLMNCMRTIWMAFNDGAVALLNVQDGGSEAILFPRDGLPSTDDARAVATIAVYLHQHPGLEMADWELREKGGAGLKTARLYYYDMPADRALALARMAIAPPPPAPPPPPPPQAGDSLPPAEVCHRTLVKGAEHTVVASAAEIPVVTVVVDRSGQVAHEWIARSSGLKYVDSSALTDASHWTFNGIACDGQRVSESVGIAGQ</sequence>
<dbReference type="PANTHER" id="PTHR33446:SF2">
    <property type="entry name" value="PROTEIN TONB"/>
    <property type="match status" value="1"/>
</dbReference>
<proteinExistence type="inferred from homology"/>
<evidence type="ECO:0000313" key="13">
    <source>
        <dbReference type="Proteomes" id="UP001156627"/>
    </source>
</evidence>
<keyword evidence="3" id="KW-0813">Transport</keyword>
<dbReference type="Proteomes" id="UP001156627">
    <property type="component" value="Unassembled WGS sequence"/>
</dbReference>
<keyword evidence="7" id="KW-0653">Protein transport</keyword>
<dbReference type="EMBL" id="BSOA01000048">
    <property type="protein sequence ID" value="GLQ90250.1"/>
    <property type="molecule type" value="Genomic_DNA"/>
</dbReference>
<evidence type="ECO:0000256" key="8">
    <source>
        <dbReference type="ARBA" id="ARBA00022989"/>
    </source>
</evidence>
<keyword evidence="5" id="KW-0997">Cell inner membrane</keyword>
<dbReference type="InterPro" id="IPR037682">
    <property type="entry name" value="TonB_C"/>
</dbReference>
<organism evidence="12 13">
    <name type="scientific">Dyella flagellata</name>
    <dbReference type="NCBI Taxonomy" id="1867833"/>
    <lineage>
        <taxon>Bacteria</taxon>
        <taxon>Pseudomonadati</taxon>
        <taxon>Pseudomonadota</taxon>
        <taxon>Gammaproteobacteria</taxon>
        <taxon>Lysobacterales</taxon>
        <taxon>Rhodanobacteraceae</taxon>
        <taxon>Dyella</taxon>
    </lineage>
</organism>
<evidence type="ECO:0000256" key="9">
    <source>
        <dbReference type="ARBA" id="ARBA00023136"/>
    </source>
</evidence>
<keyword evidence="13" id="KW-1185">Reference proteome</keyword>
<dbReference type="InterPro" id="IPR051045">
    <property type="entry name" value="TonB-dependent_transducer"/>
</dbReference>
<dbReference type="SUPFAM" id="SSF74653">
    <property type="entry name" value="TolA/TonB C-terminal domain"/>
    <property type="match status" value="2"/>
</dbReference>
<dbReference type="NCBIfam" id="TIGR01352">
    <property type="entry name" value="tonB_Cterm"/>
    <property type="match status" value="1"/>
</dbReference>
<keyword evidence="4" id="KW-1003">Cell membrane</keyword>
<evidence type="ECO:0000256" key="7">
    <source>
        <dbReference type="ARBA" id="ARBA00022927"/>
    </source>
</evidence>
<dbReference type="PANTHER" id="PTHR33446">
    <property type="entry name" value="PROTEIN TONB-RELATED"/>
    <property type="match status" value="1"/>
</dbReference>
<evidence type="ECO:0000256" key="5">
    <source>
        <dbReference type="ARBA" id="ARBA00022519"/>
    </source>
</evidence>
<keyword evidence="9" id="KW-0472">Membrane</keyword>
<dbReference type="Pfam" id="PF03544">
    <property type="entry name" value="TonB_C"/>
    <property type="match status" value="1"/>
</dbReference>
<dbReference type="Gene3D" id="3.30.1150.10">
    <property type="match status" value="1"/>
</dbReference>
<evidence type="ECO:0000256" key="3">
    <source>
        <dbReference type="ARBA" id="ARBA00022448"/>
    </source>
</evidence>
<evidence type="ECO:0000256" key="6">
    <source>
        <dbReference type="ARBA" id="ARBA00022692"/>
    </source>
</evidence>
<accession>A0ABQ5XEY9</accession>
<feature type="region of interest" description="Disordered" evidence="10">
    <location>
        <begin position="1"/>
        <end position="24"/>
    </location>
</feature>
<name>A0ABQ5XEY9_9GAMM</name>
<feature type="domain" description="TonB C-terminal" evidence="11">
    <location>
        <begin position="12"/>
        <end position="108"/>
    </location>
</feature>
<evidence type="ECO:0000259" key="11">
    <source>
        <dbReference type="PROSITE" id="PS52015"/>
    </source>
</evidence>
<dbReference type="InterPro" id="IPR006260">
    <property type="entry name" value="TonB/TolA_C"/>
</dbReference>
<evidence type="ECO:0000256" key="4">
    <source>
        <dbReference type="ARBA" id="ARBA00022475"/>
    </source>
</evidence>
<comment type="similarity">
    <text evidence="2">Belongs to the TonB family.</text>
</comment>